<dbReference type="Pfam" id="PF00924">
    <property type="entry name" value="MS_channel_2nd"/>
    <property type="match status" value="1"/>
</dbReference>
<organism evidence="10 11">
    <name type="scientific">Legionella quinlivanii</name>
    <dbReference type="NCBI Taxonomy" id="45073"/>
    <lineage>
        <taxon>Bacteria</taxon>
        <taxon>Pseudomonadati</taxon>
        <taxon>Pseudomonadota</taxon>
        <taxon>Gammaproteobacteria</taxon>
        <taxon>Legionellales</taxon>
        <taxon>Legionellaceae</taxon>
        <taxon>Legionella</taxon>
    </lineage>
</organism>
<gene>
    <name evidence="10" type="ORF">B1207_15060</name>
</gene>
<evidence type="ECO:0000313" key="11">
    <source>
        <dbReference type="Proteomes" id="UP000249458"/>
    </source>
</evidence>
<dbReference type="GO" id="GO:0008381">
    <property type="term" value="F:mechanosensitive monoatomic ion channel activity"/>
    <property type="evidence" value="ECO:0007669"/>
    <property type="project" value="InterPro"/>
</dbReference>
<dbReference type="SUPFAM" id="SSF82689">
    <property type="entry name" value="Mechanosensitive channel protein MscS (YggB), C-terminal domain"/>
    <property type="match status" value="1"/>
</dbReference>
<evidence type="ECO:0000256" key="5">
    <source>
        <dbReference type="ARBA" id="ARBA00022989"/>
    </source>
</evidence>
<reference evidence="10 11" key="1">
    <citation type="submission" date="2017-02" db="EMBL/GenBank/DDBJ databases">
        <title>Legionella quilivanii strain from human: case report and whole genome sequencing analysis.</title>
        <authorList>
            <person name="Lalancette C."/>
            <person name="Leduc J.-M."/>
            <person name="Levesque S."/>
            <person name="Fournier E."/>
            <person name="Saoud J."/>
            <person name="Faucher S.P."/>
            <person name="Bernard K."/>
            <person name="Martineau C."/>
            <person name="Longtin J."/>
        </authorList>
    </citation>
    <scope>NUCLEOTIDE SEQUENCE [LARGE SCALE GENOMIC DNA]</scope>
    <source>
        <strain evidence="10 11">ID143958</strain>
    </source>
</reference>
<evidence type="ECO:0000256" key="2">
    <source>
        <dbReference type="ARBA" id="ARBA00008017"/>
    </source>
</evidence>
<dbReference type="InterPro" id="IPR023408">
    <property type="entry name" value="MscS_beta-dom_sf"/>
</dbReference>
<dbReference type="InterPro" id="IPR011014">
    <property type="entry name" value="MscS_channel_TM-2"/>
</dbReference>
<dbReference type="InterPro" id="IPR045275">
    <property type="entry name" value="MscS_archaea/bacteria_type"/>
</dbReference>
<dbReference type="Gene3D" id="2.30.30.60">
    <property type="match status" value="1"/>
</dbReference>
<keyword evidence="3" id="KW-1003">Cell membrane</keyword>
<dbReference type="Proteomes" id="UP000249458">
    <property type="component" value="Unassembled WGS sequence"/>
</dbReference>
<dbReference type="AlphaFoldDB" id="A0A364LF65"/>
<evidence type="ECO:0000256" key="7">
    <source>
        <dbReference type="RuleBase" id="RU369025"/>
    </source>
</evidence>
<comment type="similarity">
    <text evidence="2 7">Belongs to the MscS (TC 1.A.23) family.</text>
</comment>
<dbReference type="Gene3D" id="1.10.287.1260">
    <property type="match status" value="1"/>
</dbReference>
<keyword evidence="4 7" id="KW-0812">Transmembrane</keyword>
<feature type="domain" description="Mechanosensitive ion channel MscS C-terminal" evidence="9">
    <location>
        <begin position="175"/>
        <end position="256"/>
    </location>
</feature>
<dbReference type="PANTHER" id="PTHR30221">
    <property type="entry name" value="SMALL-CONDUCTANCE MECHANOSENSITIVE CHANNEL"/>
    <property type="match status" value="1"/>
</dbReference>
<dbReference type="GO" id="GO:0005886">
    <property type="term" value="C:plasma membrane"/>
    <property type="evidence" value="ECO:0007669"/>
    <property type="project" value="UniProtKB-SubCell"/>
</dbReference>
<dbReference type="Pfam" id="PF21082">
    <property type="entry name" value="MS_channel_3rd"/>
    <property type="match status" value="1"/>
</dbReference>
<keyword evidence="7" id="KW-0997">Cell inner membrane</keyword>
<proteinExistence type="inferred from homology"/>
<dbReference type="SUPFAM" id="SSF50182">
    <property type="entry name" value="Sm-like ribonucleoproteins"/>
    <property type="match status" value="1"/>
</dbReference>
<name>A0A364LF65_9GAMM</name>
<evidence type="ECO:0000256" key="3">
    <source>
        <dbReference type="ARBA" id="ARBA00022475"/>
    </source>
</evidence>
<comment type="subcellular location">
    <subcellularLocation>
        <location evidence="7">Cell inner membrane</location>
        <topology evidence="7">Multi-pass membrane protein</topology>
    </subcellularLocation>
    <subcellularLocation>
        <location evidence="1">Cell membrane</location>
        <topology evidence="1">Multi-pass membrane protein</topology>
    </subcellularLocation>
</comment>
<feature type="transmembrane region" description="Helical" evidence="7">
    <location>
        <begin position="17"/>
        <end position="34"/>
    </location>
</feature>
<dbReference type="EMBL" id="MVJN01000015">
    <property type="protein sequence ID" value="RAP34603.1"/>
    <property type="molecule type" value="Genomic_DNA"/>
</dbReference>
<keyword evidence="7" id="KW-0813">Transport</keyword>
<keyword evidence="7" id="KW-0406">Ion transport</keyword>
<dbReference type="InterPro" id="IPR006685">
    <property type="entry name" value="MscS_channel_2nd"/>
</dbReference>
<comment type="function">
    <text evidence="7">Mechanosensitive channel that participates in the regulation of osmotic pressure changes within the cell, opening in response to stretch forces in the membrane lipid bilayer, without the need for other proteins. Contributes to normal resistance to hypoosmotic shock. Forms an ion channel of 1.0 nanosiemens conductance with a slight preference for anions.</text>
</comment>
<evidence type="ECO:0000259" key="8">
    <source>
        <dbReference type="Pfam" id="PF00924"/>
    </source>
</evidence>
<dbReference type="Gene3D" id="3.30.70.100">
    <property type="match status" value="1"/>
</dbReference>
<evidence type="ECO:0000256" key="1">
    <source>
        <dbReference type="ARBA" id="ARBA00004651"/>
    </source>
</evidence>
<feature type="domain" description="Mechanosensitive ion channel MscS" evidence="8">
    <location>
        <begin position="103"/>
        <end position="167"/>
    </location>
</feature>
<dbReference type="SUPFAM" id="SSF82861">
    <property type="entry name" value="Mechanosensitive channel protein MscS (YggB), transmembrane region"/>
    <property type="match status" value="1"/>
</dbReference>
<dbReference type="InterPro" id="IPR010920">
    <property type="entry name" value="LSM_dom_sf"/>
</dbReference>
<accession>A0A364LF65</accession>
<evidence type="ECO:0000256" key="6">
    <source>
        <dbReference type="ARBA" id="ARBA00023136"/>
    </source>
</evidence>
<evidence type="ECO:0000259" key="9">
    <source>
        <dbReference type="Pfam" id="PF21082"/>
    </source>
</evidence>
<keyword evidence="5 7" id="KW-1133">Transmembrane helix</keyword>
<evidence type="ECO:0000313" key="10">
    <source>
        <dbReference type="EMBL" id="RAP34603.1"/>
    </source>
</evidence>
<comment type="subunit">
    <text evidence="7">Homoheptamer.</text>
</comment>
<evidence type="ECO:0000256" key="4">
    <source>
        <dbReference type="ARBA" id="ARBA00022692"/>
    </source>
</evidence>
<feature type="transmembrane region" description="Helical" evidence="7">
    <location>
        <begin position="54"/>
        <end position="71"/>
    </location>
</feature>
<protein>
    <recommendedName>
        <fullName evidence="7">Small-conductance mechanosensitive channel</fullName>
    </recommendedName>
</protein>
<comment type="caution">
    <text evidence="7">Lacks conserved residue(s) required for the propagation of feature annotation.</text>
</comment>
<dbReference type="InterPro" id="IPR049278">
    <property type="entry name" value="MS_channel_C"/>
</dbReference>
<dbReference type="InterPro" id="IPR011066">
    <property type="entry name" value="MscS_channel_C_sf"/>
</dbReference>
<dbReference type="RefSeq" id="WP_112220707.1">
    <property type="nucleotide sequence ID" value="NZ_MVJN01000015.1"/>
</dbReference>
<dbReference type="PANTHER" id="PTHR30221:SF20">
    <property type="entry name" value="SMALL-CONDUCTANCE MECHANOSENSITIVE CHANNEL"/>
    <property type="match status" value="1"/>
</dbReference>
<keyword evidence="6 7" id="KW-0472">Membrane</keyword>
<comment type="caution">
    <text evidence="10">The sequence shown here is derived from an EMBL/GenBank/DDBJ whole genome shotgun (WGS) entry which is preliminary data.</text>
</comment>
<sequence length="266" mass="29450">MTELFHSALTFINSTKLLSSLYAAGLIVVGYIVAQRVSTMTNHSISKRFSRHHALLISRIVFYIILGLFAVSSLQHLGFKLGVLLGAAGIFTVAISFASQTAASNLISGIFLLFEHPFKVGDTIELKGINGVVESIDLLSTKLRTSDNKLIRIPNEVLIKSELANLNYFDTRRIDLIIGVAYQSNINEVKATLLDIASHCAQVLKDPAPNVNINTFADSAIELKFMVWVKTEDHSAVKNQLQEIIKEKFDLKGIEMPFPQVTIHRV</sequence>
<keyword evidence="7" id="KW-0407">Ion channel</keyword>